<evidence type="ECO:0000256" key="6">
    <source>
        <dbReference type="SAM" id="Phobius"/>
    </source>
</evidence>
<feature type="transmembrane region" description="Helical" evidence="6">
    <location>
        <begin position="117"/>
        <end position="137"/>
    </location>
</feature>
<feature type="transmembrane region" description="Helical" evidence="6">
    <location>
        <begin position="56"/>
        <end position="76"/>
    </location>
</feature>
<feature type="transmembrane region" description="Helical" evidence="6">
    <location>
        <begin position="341"/>
        <end position="360"/>
    </location>
</feature>
<dbReference type="InterPro" id="IPR020846">
    <property type="entry name" value="MFS_dom"/>
</dbReference>
<feature type="transmembrane region" description="Helical" evidence="6">
    <location>
        <begin position="249"/>
        <end position="272"/>
    </location>
</feature>
<evidence type="ECO:0000256" key="4">
    <source>
        <dbReference type="ARBA" id="ARBA00022989"/>
    </source>
</evidence>
<accession>A0A0R1NTQ9</accession>
<keyword evidence="3 6" id="KW-0812">Transmembrane</keyword>
<evidence type="ECO:0000256" key="5">
    <source>
        <dbReference type="ARBA" id="ARBA00023136"/>
    </source>
</evidence>
<feature type="domain" description="Major facilitator superfamily (MFS) profile" evidence="7">
    <location>
        <begin position="22"/>
        <end position="394"/>
    </location>
</feature>
<dbReference type="Gene3D" id="1.20.1250.20">
    <property type="entry name" value="MFS general substrate transporter like domains"/>
    <property type="match status" value="1"/>
</dbReference>
<dbReference type="SUPFAM" id="SSF103473">
    <property type="entry name" value="MFS general substrate transporter"/>
    <property type="match status" value="1"/>
</dbReference>
<dbReference type="PANTHER" id="PTHR23531:SF1">
    <property type="entry name" value="QUINOLENE RESISTANCE PROTEIN NORA"/>
    <property type="match status" value="1"/>
</dbReference>
<keyword evidence="2" id="KW-0813">Transport</keyword>
<protein>
    <submittedName>
        <fullName evidence="8">Transporter-membrane protein</fullName>
    </submittedName>
</protein>
<dbReference type="eggNOG" id="COG2814">
    <property type="taxonomic scope" value="Bacteria"/>
</dbReference>
<dbReference type="AlphaFoldDB" id="A0A0R1NTQ9"/>
<evidence type="ECO:0000256" key="2">
    <source>
        <dbReference type="ARBA" id="ARBA00022448"/>
    </source>
</evidence>
<dbReference type="Pfam" id="PF07690">
    <property type="entry name" value="MFS_1"/>
    <property type="match status" value="1"/>
</dbReference>
<dbReference type="GO" id="GO:0022857">
    <property type="term" value="F:transmembrane transporter activity"/>
    <property type="evidence" value="ECO:0007669"/>
    <property type="project" value="InterPro"/>
</dbReference>
<keyword evidence="5 6" id="KW-0472">Membrane</keyword>
<feature type="transmembrane region" description="Helical" evidence="6">
    <location>
        <begin position="284"/>
        <end position="302"/>
    </location>
</feature>
<feature type="transmembrane region" description="Helical" evidence="6">
    <location>
        <begin position="23"/>
        <end position="44"/>
    </location>
</feature>
<dbReference type="PANTHER" id="PTHR23531">
    <property type="entry name" value="QUINOLENE RESISTANCE PROTEIN NORA"/>
    <property type="match status" value="1"/>
</dbReference>
<reference evidence="8 9" key="1">
    <citation type="journal article" date="2015" name="Genome Announc.">
        <title>Expanding the biotechnology potential of lactobacilli through comparative genomics of 213 strains and associated genera.</title>
        <authorList>
            <person name="Sun Z."/>
            <person name="Harris H.M."/>
            <person name="McCann A."/>
            <person name="Guo C."/>
            <person name="Argimon S."/>
            <person name="Zhang W."/>
            <person name="Yang X."/>
            <person name="Jeffery I.B."/>
            <person name="Cooney J.C."/>
            <person name="Kagawa T.F."/>
            <person name="Liu W."/>
            <person name="Song Y."/>
            <person name="Salvetti E."/>
            <person name="Wrobel A."/>
            <person name="Rasinkangas P."/>
            <person name="Parkhill J."/>
            <person name="Rea M.C."/>
            <person name="O'Sullivan O."/>
            <person name="Ritari J."/>
            <person name="Douillard F.P."/>
            <person name="Paul Ross R."/>
            <person name="Yang R."/>
            <person name="Briner A.E."/>
            <person name="Felis G.E."/>
            <person name="de Vos W.M."/>
            <person name="Barrangou R."/>
            <person name="Klaenhammer T.R."/>
            <person name="Caufield P.W."/>
            <person name="Cui Y."/>
            <person name="Zhang H."/>
            <person name="O'Toole P.W."/>
        </authorList>
    </citation>
    <scope>NUCLEOTIDE SEQUENCE [LARGE SCALE GENOMIC DNA]</scope>
    <source>
        <strain evidence="8 9">DSM 10532</strain>
    </source>
</reference>
<name>A0A0R1NTQ9_9LACO</name>
<evidence type="ECO:0000313" key="9">
    <source>
        <dbReference type="Proteomes" id="UP000051311"/>
    </source>
</evidence>
<dbReference type="GO" id="GO:0005886">
    <property type="term" value="C:plasma membrane"/>
    <property type="evidence" value="ECO:0007669"/>
    <property type="project" value="UniProtKB-SubCell"/>
</dbReference>
<comment type="subcellular location">
    <subcellularLocation>
        <location evidence="1">Cell membrane</location>
        <topology evidence="1">Multi-pass membrane protein</topology>
    </subcellularLocation>
</comment>
<comment type="caution">
    <text evidence="8">The sequence shown here is derived from an EMBL/GenBank/DDBJ whole genome shotgun (WGS) entry which is preliminary data.</text>
</comment>
<evidence type="ECO:0000313" key="8">
    <source>
        <dbReference type="EMBL" id="KRL21668.1"/>
    </source>
</evidence>
<feature type="transmembrane region" description="Helical" evidence="6">
    <location>
        <begin position="149"/>
        <end position="172"/>
    </location>
</feature>
<dbReference type="Proteomes" id="UP000051311">
    <property type="component" value="Unassembled WGS sequence"/>
</dbReference>
<evidence type="ECO:0000259" key="7">
    <source>
        <dbReference type="PROSITE" id="PS50850"/>
    </source>
</evidence>
<feature type="transmembrane region" description="Helical" evidence="6">
    <location>
        <begin position="88"/>
        <end position="105"/>
    </location>
</feature>
<sequence>MYNKNRNRGTDLTKRKSIYSKDVVLVMAASFFFMFSTMFVNPLINGYAKKLGASSAFAGVIVGIMSIAAMFLRPVAGNLTDKFSKYRLSLIGGVLILIGVLGYIFTPSSGLLLLFRLINGTGYVLCTVCMTTWLAFLVPRQHVGEAMGFYGLMNALAMALAPALSINIYQKIGYRESLIAAAIAAFLMIVAIQFVGNHALPLKKKGQTQKKHFKIIQMNVLPVAILTTLFGMPYFITQADIVTYVEQRHLTVAVGSYFLIYALVLLVIRIGLKRYFDTVRFGVWFWLSLVSTAAYIFLLAVMNNNWQMALAAAGMALGYGIIYSVLQSTALLLAPIEEQGLASSTFYLGLDVAMSFGPMISGVVDSVLPVKYFYWVDLVLVPLMLVVYFIWRKRLNGAIDHH</sequence>
<dbReference type="InterPro" id="IPR036259">
    <property type="entry name" value="MFS_trans_sf"/>
</dbReference>
<keyword evidence="4 6" id="KW-1133">Transmembrane helix</keyword>
<feature type="transmembrane region" description="Helical" evidence="6">
    <location>
        <begin position="372"/>
        <end position="391"/>
    </location>
</feature>
<dbReference type="InterPro" id="IPR052714">
    <property type="entry name" value="MFS_Exporter"/>
</dbReference>
<dbReference type="EMBL" id="AZEL01000044">
    <property type="protein sequence ID" value="KRL21668.1"/>
    <property type="molecule type" value="Genomic_DNA"/>
</dbReference>
<gene>
    <name evidence="8" type="ORF">FC37_GL001156</name>
</gene>
<evidence type="ECO:0000256" key="3">
    <source>
        <dbReference type="ARBA" id="ARBA00022692"/>
    </source>
</evidence>
<dbReference type="PATRIC" id="fig|1423748.3.peg.1215"/>
<feature type="transmembrane region" description="Helical" evidence="6">
    <location>
        <begin position="178"/>
        <end position="200"/>
    </location>
</feature>
<feature type="transmembrane region" description="Helical" evidence="6">
    <location>
        <begin position="308"/>
        <end position="334"/>
    </location>
</feature>
<dbReference type="PROSITE" id="PS50850">
    <property type="entry name" value="MFS"/>
    <property type="match status" value="1"/>
</dbReference>
<proteinExistence type="predicted"/>
<organism evidence="8 9">
    <name type="scientific">Lactobacillus gallinarum DSM 10532 = JCM 2011</name>
    <dbReference type="NCBI Taxonomy" id="1423748"/>
    <lineage>
        <taxon>Bacteria</taxon>
        <taxon>Bacillati</taxon>
        <taxon>Bacillota</taxon>
        <taxon>Bacilli</taxon>
        <taxon>Lactobacillales</taxon>
        <taxon>Lactobacillaceae</taxon>
        <taxon>Lactobacillus</taxon>
    </lineage>
</organism>
<dbReference type="InterPro" id="IPR011701">
    <property type="entry name" value="MFS"/>
</dbReference>
<evidence type="ECO:0000256" key="1">
    <source>
        <dbReference type="ARBA" id="ARBA00004651"/>
    </source>
</evidence>
<dbReference type="STRING" id="1423748.FC37_GL001156"/>
<feature type="transmembrane region" description="Helical" evidence="6">
    <location>
        <begin position="220"/>
        <end position="237"/>
    </location>
</feature>